<feature type="transmembrane region" description="Helical" evidence="3">
    <location>
        <begin position="71"/>
        <end position="93"/>
    </location>
</feature>
<dbReference type="EMBL" id="ADVG01000001">
    <property type="protein sequence ID" value="EFH90619.1"/>
    <property type="molecule type" value="Genomic_DNA"/>
</dbReference>
<feature type="compositionally biased region" description="Basic and acidic residues" evidence="2">
    <location>
        <begin position="199"/>
        <end position="210"/>
    </location>
</feature>
<accession>D6TFY6</accession>
<reference evidence="4 5" key="1">
    <citation type="journal article" date="2011" name="Stand. Genomic Sci.">
        <title>Non-contiguous finished genome sequence and contextual data of the filamentous soil bacterium Ktedonobacter racemifer type strain (SOSP1-21).</title>
        <authorList>
            <person name="Chang Y.J."/>
            <person name="Land M."/>
            <person name="Hauser L."/>
            <person name="Chertkov O."/>
            <person name="Del Rio T.G."/>
            <person name="Nolan M."/>
            <person name="Copeland A."/>
            <person name="Tice H."/>
            <person name="Cheng J.F."/>
            <person name="Lucas S."/>
            <person name="Han C."/>
            <person name="Goodwin L."/>
            <person name="Pitluck S."/>
            <person name="Ivanova N."/>
            <person name="Ovchinikova G."/>
            <person name="Pati A."/>
            <person name="Chen A."/>
            <person name="Palaniappan K."/>
            <person name="Mavromatis K."/>
            <person name="Liolios K."/>
            <person name="Brettin T."/>
            <person name="Fiebig A."/>
            <person name="Rohde M."/>
            <person name="Abt B."/>
            <person name="Goker M."/>
            <person name="Detter J.C."/>
            <person name="Woyke T."/>
            <person name="Bristow J."/>
            <person name="Eisen J.A."/>
            <person name="Markowitz V."/>
            <person name="Hugenholtz P."/>
            <person name="Kyrpides N.C."/>
            <person name="Klenk H.P."/>
            <person name="Lapidus A."/>
        </authorList>
    </citation>
    <scope>NUCLEOTIDE SEQUENCE [LARGE SCALE GENOMIC DNA]</scope>
    <source>
        <strain evidence="5">DSM 44963</strain>
    </source>
</reference>
<evidence type="ECO:0000256" key="1">
    <source>
        <dbReference type="SAM" id="Coils"/>
    </source>
</evidence>
<gene>
    <name evidence="4" type="ORF">Krac_12246</name>
</gene>
<sequence length="210" mass="23453">MMFTTFGLGIKRQKVAEQREIYGHVEPSQERAVKIGTGLWLTFAAINIIGQTAFLLSIVQSRHDPNMGIMYLFVASRVIGFILGDAGTAFFLGQVDEHDVRLMARAEHEKGKLYTELAEAEGKRKLLEAEADSKIKMMEIKVEQERADADFLAQIKKQTFTRLLQMPTGAPGGSLPSPSADLPITGEFQTLNAEGQAPEQERVRFRRIDK</sequence>
<keyword evidence="1" id="KW-0175">Coiled coil</keyword>
<keyword evidence="3" id="KW-0472">Membrane</keyword>
<dbReference type="STRING" id="485913.Krac_12246"/>
<keyword evidence="3" id="KW-1133">Transmembrane helix</keyword>
<evidence type="ECO:0000256" key="2">
    <source>
        <dbReference type="SAM" id="MobiDB-lite"/>
    </source>
</evidence>
<feature type="coiled-coil region" evidence="1">
    <location>
        <begin position="103"/>
        <end position="137"/>
    </location>
</feature>
<organism evidence="4 5">
    <name type="scientific">Ktedonobacter racemifer DSM 44963</name>
    <dbReference type="NCBI Taxonomy" id="485913"/>
    <lineage>
        <taxon>Bacteria</taxon>
        <taxon>Bacillati</taxon>
        <taxon>Chloroflexota</taxon>
        <taxon>Ktedonobacteria</taxon>
        <taxon>Ktedonobacterales</taxon>
        <taxon>Ktedonobacteraceae</taxon>
        <taxon>Ktedonobacter</taxon>
    </lineage>
</organism>
<dbReference type="InParanoid" id="D6TFY6"/>
<dbReference type="AlphaFoldDB" id="D6TFY6"/>
<comment type="caution">
    <text evidence="4">The sequence shown here is derived from an EMBL/GenBank/DDBJ whole genome shotgun (WGS) entry which is preliminary data.</text>
</comment>
<dbReference type="Proteomes" id="UP000004508">
    <property type="component" value="Unassembled WGS sequence"/>
</dbReference>
<feature type="region of interest" description="Disordered" evidence="2">
    <location>
        <begin position="167"/>
        <end position="210"/>
    </location>
</feature>
<evidence type="ECO:0000313" key="4">
    <source>
        <dbReference type="EMBL" id="EFH90619.1"/>
    </source>
</evidence>
<name>D6TFY6_KTERA</name>
<evidence type="ECO:0000313" key="5">
    <source>
        <dbReference type="Proteomes" id="UP000004508"/>
    </source>
</evidence>
<keyword evidence="3" id="KW-0812">Transmembrane</keyword>
<evidence type="ECO:0000256" key="3">
    <source>
        <dbReference type="SAM" id="Phobius"/>
    </source>
</evidence>
<proteinExistence type="predicted"/>
<dbReference type="RefSeq" id="WP_007908147.1">
    <property type="nucleotide sequence ID" value="NZ_ADVG01000001.1"/>
</dbReference>
<protein>
    <submittedName>
        <fullName evidence="4">Uncharacterized protein</fullName>
    </submittedName>
</protein>
<keyword evidence="5" id="KW-1185">Reference proteome</keyword>
<feature type="transmembrane region" description="Helical" evidence="3">
    <location>
        <begin position="38"/>
        <end position="59"/>
    </location>
</feature>